<organism evidence="1 2">
    <name type="scientific">Actinoallomurus acaciae</name>
    <dbReference type="NCBI Taxonomy" id="502577"/>
    <lineage>
        <taxon>Bacteria</taxon>
        <taxon>Bacillati</taxon>
        <taxon>Actinomycetota</taxon>
        <taxon>Actinomycetes</taxon>
        <taxon>Streptosporangiales</taxon>
        <taxon>Thermomonosporaceae</taxon>
        <taxon>Actinoallomurus</taxon>
    </lineage>
</organism>
<accession>A0ABV5YKY4</accession>
<evidence type="ECO:0000313" key="2">
    <source>
        <dbReference type="Proteomes" id="UP001589627"/>
    </source>
</evidence>
<comment type="caution">
    <text evidence="1">The sequence shown here is derived from an EMBL/GenBank/DDBJ whole genome shotgun (WGS) entry which is preliminary data.</text>
</comment>
<sequence length="54" mass="5928">MDLRIRTVQIEPRQVAGVGHPSLRLLDTPPPFVGDQLRQPQVAGLTELVDGPDQ</sequence>
<protein>
    <submittedName>
        <fullName evidence="1">Uncharacterized protein</fullName>
    </submittedName>
</protein>
<keyword evidence="2" id="KW-1185">Reference proteome</keyword>
<proteinExistence type="predicted"/>
<reference evidence="1 2" key="1">
    <citation type="submission" date="2024-09" db="EMBL/GenBank/DDBJ databases">
        <authorList>
            <person name="Sun Q."/>
            <person name="Mori K."/>
        </authorList>
    </citation>
    <scope>NUCLEOTIDE SEQUENCE [LARGE SCALE GENOMIC DNA]</scope>
    <source>
        <strain evidence="1 2">TBRC 0563</strain>
    </source>
</reference>
<evidence type="ECO:0000313" key="1">
    <source>
        <dbReference type="EMBL" id="MFB9835716.1"/>
    </source>
</evidence>
<dbReference type="RefSeq" id="WP_378207755.1">
    <property type="nucleotide sequence ID" value="NZ_JBHLZP010000221.1"/>
</dbReference>
<name>A0ABV5YKY4_9ACTN</name>
<dbReference type="Proteomes" id="UP001589627">
    <property type="component" value="Unassembled WGS sequence"/>
</dbReference>
<gene>
    <name evidence="1" type="ORF">ACFFNX_26390</name>
</gene>
<dbReference type="EMBL" id="JBHLZP010000221">
    <property type="protein sequence ID" value="MFB9835716.1"/>
    <property type="molecule type" value="Genomic_DNA"/>
</dbReference>